<reference evidence="2" key="1">
    <citation type="submission" date="2015-11" db="EMBL/GenBank/DDBJ databases">
        <title>De novo transcriptome assembly of four potential Pierce s Disease insect vectors from Arizona vineyards.</title>
        <authorList>
            <person name="Tassone E.E."/>
        </authorList>
    </citation>
    <scope>NUCLEOTIDE SEQUENCE</scope>
</reference>
<accession>A0A1B6FAK7</accession>
<dbReference type="EMBL" id="GECZ01022479">
    <property type="protein sequence ID" value="JAS47290.1"/>
    <property type="molecule type" value="Transcribed_RNA"/>
</dbReference>
<feature type="non-terminal residue" evidence="2">
    <location>
        <position position="1"/>
    </location>
</feature>
<sequence>VVPLKASVKTNTTSEIKEENIARNLDCIPSTSKCKTSVICPSLSSGVIGPIIETINIDCSDSEDEIVEAACNEKMKEDATIEPVVVSTSEQMISTPLSSDEEDSEGSHFNADL</sequence>
<protein>
    <submittedName>
        <fullName evidence="2">Uncharacterized protein</fullName>
    </submittedName>
</protein>
<proteinExistence type="predicted"/>
<gene>
    <name evidence="2" type="ORF">g.50574</name>
</gene>
<organism evidence="2">
    <name type="scientific">Cuerna arida</name>
    <dbReference type="NCBI Taxonomy" id="1464854"/>
    <lineage>
        <taxon>Eukaryota</taxon>
        <taxon>Metazoa</taxon>
        <taxon>Ecdysozoa</taxon>
        <taxon>Arthropoda</taxon>
        <taxon>Hexapoda</taxon>
        <taxon>Insecta</taxon>
        <taxon>Pterygota</taxon>
        <taxon>Neoptera</taxon>
        <taxon>Paraneoptera</taxon>
        <taxon>Hemiptera</taxon>
        <taxon>Auchenorrhyncha</taxon>
        <taxon>Membracoidea</taxon>
        <taxon>Cicadellidae</taxon>
        <taxon>Cicadellinae</taxon>
        <taxon>Proconiini</taxon>
        <taxon>Cuerna</taxon>
    </lineage>
</organism>
<dbReference type="AlphaFoldDB" id="A0A1B6FAK7"/>
<feature type="compositionally biased region" description="Polar residues" evidence="1">
    <location>
        <begin position="86"/>
        <end position="98"/>
    </location>
</feature>
<evidence type="ECO:0000256" key="1">
    <source>
        <dbReference type="SAM" id="MobiDB-lite"/>
    </source>
</evidence>
<feature type="region of interest" description="Disordered" evidence="1">
    <location>
        <begin position="81"/>
        <end position="113"/>
    </location>
</feature>
<evidence type="ECO:0000313" key="2">
    <source>
        <dbReference type="EMBL" id="JAS47290.1"/>
    </source>
</evidence>
<feature type="non-terminal residue" evidence="2">
    <location>
        <position position="113"/>
    </location>
</feature>
<name>A0A1B6FAK7_9HEMI</name>